<reference evidence="1 2" key="1">
    <citation type="submission" date="2010-01" db="EMBL/GenBank/DDBJ databases">
        <authorList>
            <person name="Weinstock G."/>
            <person name="Sodergren E."/>
            <person name="Clifton S."/>
            <person name="Fulton L."/>
            <person name="Fulton B."/>
            <person name="Courtney L."/>
            <person name="Fronick C."/>
            <person name="Harrison M."/>
            <person name="Strong C."/>
            <person name="Farmer C."/>
            <person name="Delahaunty K."/>
            <person name="Markovic C."/>
            <person name="Hall O."/>
            <person name="Minx P."/>
            <person name="Tomlinson C."/>
            <person name="Mitreva M."/>
            <person name="Nelson J."/>
            <person name="Hou S."/>
            <person name="Wollam A."/>
            <person name="Pepin K.H."/>
            <person name="Johnson M."/>
            <person name="Bhonagiri V."/>
            <person name="Nash W.E."/>
            <person name="Warren W."/>
            <person name="Chinwalla A."/>
            <person name="Mardis E.R."/>
            <person name="Wilson R.K."/>
        </authorList>
    </citation>
    <scope>NUCLEOTIDE SEQUENCE [LARGE SCALE GENOMIC DNA]</scope>
    <source>
        <strain evidence="1 2">NJ9703</strain>
    </source>
</reference>
<evidence type="ECO:0000313" key="1">
    <source>
        <dbReference type="EMBL" id="EFC53510.1"/>
    </source>
</evidence>
<dbReference type="Proteomes" id="UP000004621">
    <property type="component" value="Unassembled WGS sequence"/>
</dbReference>
<name>A0A9W5N0P2_NEISU</name>
<accession>A0A9W5N0P2</accession>
<comment type="caution">
    <text evidence="1">The sequence shown here is derived from an EMBL/GenBank/DDBJ whole genome shotgun (WGS) entry which is preliminary data.</text>
</comment>
<proteinExistence type="predicted"/>
<organism evidence="1 2">
    <name type="scientific">Neisseria subflava NJ9703</name>
    <dbReference type="NCBI Taxonomy" id="546268"/>
    <lineage>
        <taxon>Bacteria</taxon>
        <taxon>Pseudomonadati</taxon>
        <taxon>Pseudomonadota</taxon>
        <taxon>Betaproteobacteria</taxon>
        <taxon>Neisseriales</taxon>
        <taxon>Neisseriaceae</taxon>
        <taxon>Neisseria</taxon>
    </lineage>
</organism>
<gene>
    <name evidence="1" type="ORF">NEISUBOT_03514</name>
</gene>
<sequence length="270" mass="28049">MLAAVFRIEVDNALDGLGGRTGMDGENAQMAGLSQLKGVFHAFFAADFADTDDIGCLTHGALNGNFPVVGIDADFALGEDAAARFVDKLDGIFDGDDMAGQLLVAVVEHGGHGGGLTRTGRAGEDQQAAWRECKLLELFGQTEGFHLGNVLADAAQYHADAALLVVGVDAVACVAARLDGIVDFPVAVEGFELVGVHGGFGDGGGVRAGQRFVGHGREGAADFNGRRKACADEDVGRVAFFGLFTHAVEQGMKMCADFGRGGDVRCLVFL</sequence>
<dbReference type="AlphaFoldDB" id="A0A9W5N0P2"/>
<dbReference type="EMBL" id="ACEO02000001">
    <property type="protein sequence ID" value="EFC53510.1"/>
    <property type="molecule type" value="Genomic_DNA"/>
</dbReference>
<evidence type="ECO:0000313" key="2">
    <source>
        <dbReference type="Proteomes" id="UP000004621"/>
    </source>
</evidence>
<protein>
    <submittedName>
        <fullName evidence="1">Uncharacterized protein</fullName>
    </submittedName>
</protein>